<keyword evidence="2" id="KW-1185">Reference proteome</keyword>
<reference evidence="1 2" key="1">
    <citation type="submission" date="2019-07" db="EMBL/GenBank/DDBJ databases">
        <title>Whole genome shotgun sequence of Cellulomonas persica NBRC 101101.</title>
        <authorList>
            <person name="Hosoyama A."/>
            <person name="Uohara A."/>
            <person name="Ohji S."/>
            <person name="Ichikawa N."/>
        </authorList>
    </citation>
    <scope>NUCLEOTIDE SEQUENCE [LARGE SCALE GENOMIC DNA]</scope>
    <source>
        <strain evidence="1 2">NBRC 101101</strain>
    </source>
</reference>
<dbReference type="RefSeq" id="WP_146805151.1">
    <property type="nucleotide sequence ID" value="NZ_BJUA01000002.1"/>
</dbReference>
<dbReference type="AlphaFoldDB" id="A0A510UVN4"/>
<protein>
    <submittedName>
        <fullName evidence="1">Uncharacterized protein</fullName>
    </submittedName>
</protein>
<proteinExistence type="predicted"/>
<dbReference type="Proteomes" id="UP000321386">
    <property type="component" value="Unassembled WGS sequence"/>
</dbReference>
<name>A0A510UVN4_9CELL</name>
<dbReference type="EMBL" id="BJUA01000002">
    <property type="protein sequence ID" value="GEK16865.1"/>
    <property type="molecule type" value="Genomic_DNA"/>
</dbReference>
<dbReference type="OrthoDB" id="5175688at2"/>
<evidence type="ECO:0000313" key="2">
    <source>
        <dbReference type="Proteomes" id="UP000321386"/>
    </source>
</evidence>
<gene>
    <name evidence="1" type="ORF">CPE01_05980</name>
</gene>
<sequence>MTEPITPTAGVPSSTWPNVKVARAAQHLSELQARIGLWFATSPFYGDAVVADDRLSWSMRLHVLSPPPLDEWGAYVGDCVHNLRSALDAAVWDLATSGGREPSSPTWISFPIVTTAERWRGVPERNLDGLPADAIERIWRIQPFQRPAAEQPGDALAILQRLDNDDKHRSKIVAQVAAVEMGHDWSVEFADDAAAGRNVPPDTTLHAPDLTDGAVLMVNRTVDPIVKVRGSFALRANLVIETPMGPQQLIETLGSLISYVDQILAIVYGRVELVGPGTADATE</sequence>
<organism evidence="1 2">
    <name type="scientific">Cellulomonas persica</name>
    <dbReference type="NCBI Taxonomy" id="76861"/>
    <lineage>
        <taxon>Bacteria</taxon>
        <taxon>Bacillati</taxon>
        <taxon>Actinomycetota</taxon>
        <taxon>Actinomycetes</taxon>
        <taxon>Micrococcales</taxon>
        <taxon>Cellulomonadaceae</taxon>
        <taxon>Cellulomonas</taxon>
    </lineage>
</organism>
<evidence type="ECO:0000313" key="1">
    <source>
        <dbReference type="EMBL" id="GEK16865.1"/>
    </source>
</evidence>
<accession>A0A510UVN4</accession>
<comment type="caution">
    <text evidence="1">The sequence shown here is derived from an EMBL/GenBank/DDBJ whole genome shotgun (WGS) entry which is preliminary data.</text>
</comment>